<accession>A0A7V0T5W6</accession>
<dbReference type="CDD" id="cd00552">
    <property type="entry name" value="RaiA"/>
    <property type="match status" value="1"/>
</dbReference>
<dbReference type="Pfam" id="PF02482">
    <property type="entry name" value="Ribosomal_S30AE"/>
    <property type="match status" value="1"/>
</dbReference>
<evidence type="ECO:0000256" key="1">
    <source>
        <dbReference type="ARBA" id="ARBA00022845"/>
    </source>
</evidence>
<dbReference type="GO" id="GO:0022627">
    <property type="term" value="C:cytosolic small ribosomal subunit"/>
    <property type="evidence" value="ECO:0007669"/>
    <property type="project" value="TreeGrafter"/>
</dbReference>
<dbReference type="AlphaFoldDB" id="A0A7V0T5W6"/>
<name>A0A7V0T5W6_UNCW3</name>
<dbReference type="SUPFAM" id="SSF69754">
    <property type="entry name" value="Ribosome binding protein Y (YfiA homologue)"/>
    <property type="match status" value="1"/>
</dbReference>
<dbReference type="NCBIfam" id="TIGR00741">
    <property type="entry name" value="yfiA"/>
    <property type="match status" value="1"/>
</dbReference>
<dbReference type="InterPro" id="IPR003489">
    <property type="entry name" value="RHF/RaiA"/>
</dbReference>
<dbReference type="PANTHER" id="PTHR33231:SF1">
    <property type="entry name" value="30S RIBOSOMAL PROTEIN"/>
    <property type="match status" value="1"/>
</dbReference>
<protein>
    <submittedName>
        <fullName evidence="3">Ribosome-associated translation inhibitor RaiA</fullName>
    </submittedName>
</protein>
<feature type="region of interest" description="Disordered" evidence="2">
    <location>
        <begin position="1"/>
        <end position="27"/>
    </location>
</feature>
<keyword evidence="1" id="KW-0810">Translation regulation</keyword>
<dbReference type="PANTHER" id="PTHR33231">
    <property type="entry name" value="30S RIBOSOMAL PROTEIN"/>
    <property type="match status" value="1"/>
</dbReference>
<comment type="caution">
    <text evidence="3">The sequence shown here is derived from an EMBL/GenBank/DDBJ whole genome shotgun (WGS) entry which is preliminary data.</text>
</comment>
<dbReference type="Proteomes" id="UP000885672">
    <property type="component" value="Unassembled WGS sequence"/>
</dbReference>
<dbReference type="GO" id="GO:0045900">
    <property type="term" value="P:negative regulation of translational elongation"/>
    <property type="evidence" value="ECO:0007669"/>
    <property type="project" value="TreeGrafter"/>
</dbReference>
<gene>
    <name evidence="3" type="primary">raiA</name>
    <name evidence="3" type="ORF">ENN51_05725</name>
</gene>
<dbReference type="GO" id="GO:0043024">
    <property type="term" value="F:ribosomal small subunit binding"/>
    <property type="evidence" value="ECO:0007669"/>
    <property type="project" value="TreeGrafter"/>
</dbReference>
<dbReference type="EMBL" id="DSBX01000214">
    <property type="protein sequence ID" value="HDQ99764.1"/>
    <property type="molecule type" value="Genomic_DNA"/>
</dbReference>
<sequence>MLRRFRARSKAGGGWTSPHPARMARTPTEGGRTMKLTITGHHFEVTPFLRKHVEEKITRLDHYNDRIHEGEVVLTKDNVNEIAEGRVHFGHTVITARAESTDIYNSVNELFERILVQIQRHEGKLRDRKRQGADR</sequence>
<evidence type="ECO:0000256" key="2">
    <source>
        <dbReference type="SAM" id="MobiDB-lite"/>
    </source>
</evidence>
<reference evidence="3" key="1">
    <citation type="journal article" date="2020" name="mSystems">
        <title>Genome- and Community-Level Interaction Insights into Carbon Utilization and Element Cycling Functions of Hydrothermarchaeota in Hydrothermal Sediment.</title>
        <authorList>
            <person name="Zhou Z."/>
            <person name="Liu Y."/>
            <person name="Xu W."/>
            <person name="Pan J."/>
            <person name="Luo Z.H."/>
            <person name="Li M."/>
        </authorList>
    </citation>
    <scope>NUCLEOTIDE SEQUENCE [LARGE SCALE GENOMIC DNA]</scope>
    <source>
        <strain evidence="3">SpSt-1182</strain>
    </source>
</reference>
<evidence type="ECO:0000313" key="3">
    <source>
        <dbReference type="EMBL" id="HDQ99764.1"/>
    </source>
</evidence>
<dbReference type="InterPro" id="IPR036567">
    <property type="entry name" value="RHF-like"/>
</dbReference>
<dbReference type="Gene3D" id="3.30.160.100">
    <property type="entry name" value="Ribosome hibernation promotion factor-like"/>
    <property type="match status" value="1"/>
</dbReference>
<organism evidence="3">
    <name type="scientific">candidate division WOR-3 bacterium</name>
    <dbReference type="NCBI Taxonomy" id="2052148"/>
    <lineage>
        <taxon>Bacteria</taxon>
        <taxon>Bacteria division WOR-3</taxon>
    </lineage>
</organism>
<proteinExistence type="predicted"/>
<dbReference type="InterPro" id="IPR050574">
    <property type="entry name" value="HPF/YfiA_ribosome-assoc"/>
</dbReference>